<evidence type="ECO:0000313" key="10">
    <source>
        <dbReference type="EMBL" id="NWU45504.1"/>
    </source>
</evidence>
<dbReference type="InterPro" id="IPR000725">
    <property type="entry name" value="Olfact_rcpt"/>
</dbReference>
<dbReference type="EMBL" id="VYXD01016151">
    <property type="protein sequence ID" value="NWU45504.1"/>
    <property type="molecule type" value="Genomic_DNA"/>
</dbReference>
<dbReference type="Pfam" id="PF13853">
    <property type="entry name" value="7tm_4"/>
    <property type="match status" value="1"/>
</dbReference>
<keyword evidence="6 8" id="KW-0472">Membrane</keyword>
<keyword evidence="7" id="KW-0807">Transducer</keyword>
<feature type="non-terminal residue" evidence="10">
    <location>
        <position position="1"/>
    </location>
</feature>
<evidence type="ECO:0000256" key="5">
    <source>
        <dbReference type="ARBA" id="ARBA00022989"/>
    </source>
</evidence>
<evidence type="ECO:0000313" key="11">
    <source>
        <dbReference type="Proteomes" id="UP000557268"/>
    </source>
</evidence>
<evidence type="ECO:0000256" key="4">
    <source>
        <dbReference type="ARBA" id="ARBA00022692"/>
    </source>
</evidence>
<comment type="caution">
    <text evidence="10">The sequence shown here is derived from an EMBL/GenBank/DDBJ whole genome shotgun (WGS) entry which is preliminary data.</text>
</comment>
<dbReference type="AlphaFoldDB" id="A0A7K5WXB7"/>
<dbReference type="InterPro" id="IPR017452">
    <property type="entry name" value="GPCR_Rhodpsn_7TM"/>
</dbReference>
<evidence type="ECO:0000256" key="1">
    <source>
        <dbReference type="ARBA" id="ARBA00004651"/>
    </source>
</evidence>
<dbReference type="GO" id="GO:0005886">
    <property type="term" value="C:plasma membrane"/>
    <property type="evidence" value="ECO:0007669"/>
    <property type="project" value="UniProtKB-SubCell"/>
</dbReference>
<dbReference type="Proteomes" id="UP000557268">
    <property type="component" value="Unassembled WGS sequence"/>
</dbReference>
<keyword evidence="3" id="KW-0716">Sensory transduction</keyword>
<dbReference type="PROSITE" id="PS50262">
    <property type="entry name" value="G_PROTEIN_RECEP_F1_2"/>
    <property type="match status" value="1"/>
</dbReference>
<feature type="non-terminal residue" evidence="10">
    <location>
        <position position="100"/>
    </location>
</feature>
<evidence type="ECO:0000259" key="9">
    <source>
        <dbReference type="PROSITE" id="PS50262"/>
    </source>
</evidence>
<keyword evidence="5 8" id="KW-1133">Transmembrane helix</keyword>
<evidence type="ECO:0000256" key="7">
    <source>
        <dbReference type="ARBA" id="ARBA00023224"/>
    </source>
</evidence>
<evidence type="ECO:0000256" key="8">
    <source>
        <dbReference type="SAM" id="Phobius"/>
    </source>
</evidence>
<comment type="subcellular location">
    <subcellularLocation>
        <location evidence="1">Cell membrane</location>
        <topology evidence="1">Multi-pass membrane protein</topology>
    </subcellularLocation>
</comment>
<name>A0A7K5WXB7_9SYLV</name>
<accession>A0A7K5WXB7</accession>
<dbReference type="Gene3D" id="1.20.1070.10">
    <property type="entry name" value="Rhodopsin 7-helix transmembrane proteins"/>
    <property type="match status" value="1"/>
</dbReference>
<keyword evidence="2" id="KW-1003">Cell membrane</keyword>
<gene>
    <name evidence="10" type="primary">Or10a4</name>
    <name evidence="10" type="ORF">HYLPRA_R03807</name>
</gene>
<feature type="transmembrane region" description="Helical" evidence="8">
    <location>
        <begin position="6"/>
        <end position="28"/>
    </location>
</feature>
<proteinExistence type="predicted"/>
<feature type="transmembrane region" description="Helical" evidence="8">
    <location>
        <begin position="40"/>
        <end position="63"/>
    </location>
</feature>
<keyword evidence="11" id="KW-1185">Reference proteome</keyword>
<dbReference type="SUPFAM" id="SSF81321">
    <property type="entry name" value="Family A G protein-coupled receptor-like"/>
    <property type="match status" value="1"/>
</dbReference>
<reference evidence="10 11" key="1">
    <citation type="submission" date="2019-09" db="EMBL/GenBank/DDBJ databases">
        <title>Bird 10,000 Genomes (B10K) Project - Family phase.</title>
        <authorList>
            <person name="Zhang G."/>
        </authorList>
    </citation>
    <scope>NUCLEOTIDE SEQUENCE [LARGE SCALE GENOMIC DNA]</scope>
    <source>
        <strain evidence="10">B10K-DU-001-70</strain>
        <tissue evidence="10">Muscle</tissue>
    </source>
</reference>
<dbReference type="GO" id="GO:0007186">
    <property type="term" value="P:G protein-coupled receptor signaling pathway"/>
    <property type="evidence" value="ECO:0007669"/>
    <property type="project" value="InterPro"/>
</dbReference>
<evidence type="ECO:0000256" key="6">
    <source>
        <dbReference type="ARBA" id="ARBA00023136"/>
    </source>
</evidence>
<feature type="domain" description="G-protein coupled receptors family 1 profile" evidence="9">
    <location>
        <begin position="1"/>
        <end position="92"/>
    </location>
</feature>
<dbReference type="PANTHER" id="PTHR26453">
    <property type="entry name" value="OLFACTORY RECEPTOR"/>
    <property type="match status" value="1"/>
</dbReference>
<dbReference type="GO" id="GO:0004984">
    <property type="term" value="F:olfactory receptor activity"/>
    <property type="evidence" value="ECO:0007669"/>
    <property type="project" value="InterPro"/>
</dbReference>
<protein>
    <submittedName>
        <fullName evidence="10">O10A4 protein</fullName>
    </submittedName>
</protein>
<evidence type="ECO:0000256" key="2">
    <source>
        <dbReference type="ARBA" id="ARBA00022475"/>
    </source>
</evidence>
<keyword evidence="4 8" id="KW-0812">Transmembrane</keyword>
<organism evidence="10 11">
    <name type="scientific">Hylia prasina</name>
    <name type="common">green hylia</name>
    <dbReference type="NCBI Taxonomy" id="208073"/>
    <lineage>
        <taxon>Eukaryota</taxon>
        <taxon>Metazoa</taxon>
        <taxon>Chordata</taxon>
        <taxon>Craniata</taxon>
        <taxon>Vertebrata</taxon>
        <taxon>Euteleostomi</taxon>
        <taxon>Archelosauria</taxon>
        <taxon>Archosauria</taxon>
        <taxon>Dinosauria</taxon>
        <taxon>Saurischia</taxon>
        <taxon>Theropoda</taxon>
        <taxon>Coelurosauria</taxon>
        <taxon>Aves</taxon>
        <taxon>Neognathae</taxon>
        <taxon>Neoaves</taxon>
        <taxon>Telluraves</taxon>
        <taxon>Australaves</taxon>
        <taxon>Passeriformes</taxon>
        <taxon>Sylvioidea</taxon>
        <taxon>Sylviidae</taxon>
        <taxon>Acrocephalinae</taxon>
        <taxon>Hylia</taxon>
    </lineage>
</organism>
<evidence type="ECO:0000256" key="3">
    <source>
        <dbReference type="ARBA" id="ARBA00022606"/>
    </source>
</evidence>
<sequence>IFIAVVIIVMIPFSLIDTYYLLIIHADLQVPAAVGQRQPFSMCAAHLLVVTLFHSTAGIIHLQPKASVSSYMKKMVSLSYTMITPMLNPISYSLRNQKFK</sequence>